<dbReference type="RefSeq" id="WP_085852164.1">
    <property type="nucleotide sequence ID" value="NZ_FOPF01000001.1"/>
</dbReference>
<dbReference type="PRINTS" id="PR00032">
    <property type="entry name" value="HTHARAC"/>
</dbReference>
<dbReference type="Gene3D" id="2.60.120.10">
    <property type="entry name" value="Jelly Rolls"/>
    <property type="match status" value="1"/>
</dbReference>
<gene>
    <name evidence="5" type="primary">araC_1</name>
    <name evidence="5" type="ORF">PAM7066_00101</name>
</gene>
<feature type="domain" description="HTH araC/xylS-type" evidence="4">
    <location>
        <begin position="169"/>
        <end position="267"/>
    </location>
</feature>
<dbReference type="Pfam" id="PF12833">
    <property type="entry name" value="HTH_18"/>
    <property type="match status" value="1"/>
</dbReference>
<dbReference type="PANTHER" id="PTHR43280">
    <property type="entry name" value="ARAC-FAMILY TRANSCRIPTIONAL REGULATOR"/>
    <property type="match status" value="1"/>
</dbReference>
<dbReference type="AlphaFoldDB" id="A0A1Y5R8P4"/>
<dbReference type="EMBL" id="FWFV01000001">
    <property type="protein sequence ID" value="SLN11328.1"/>
    <property type="molecule type" value="Genomic_DNA"/>
</dbReference>
<evidence type="ECO:0000259" key="4">
    <source>
        <dbReference type="PROSITE" id="PS01124"/>
    </source>
</evidence>
<keyword evidence="3" id="KW-0804">Transcription</keyword>
<dbReference type="GO" id="GO:0043565">
    <property type="term" value="F:sequence-specific DNA binding"/>
    <property type="evidence" value="ECO:0007669"/>
    <property type="project" value="InterPro"/>
</dbReference>
<evidence type="ECO:0000313" key="6">
    <source>
        <dbReference type="Proteomes" id="UP000193870"/>
    </source>
</evidence>
<proteinExistence type="predicted"/>
<dbReference type="InterPro" id="IPR014710">
    <property type="entry name" value="RmlC-like_jellyroll"/>
</dbReference>
<evidence type="ECO:0000256" key="1">
    <source>
        <dbReference type="ARBA" id="ARBA00023015"/>
    </source>
</evidence>
<dbReference type="Proteomes" id="UP000193870">
    <property type="component" value="Unassembled WGS sequence"/>
</dbReference>
<dbReference type="PROSITE" id="PS01124">
    <property type="entry name" value="HTH_ARAC_FAMILY_2"/>
    <property type="match status" value="1"/>
</dbReference>
<dbReference type="InterPro" id="IPR020449">
    <property type="entry name" value="Tscrpt_reg_AraC-type_HTH"/>
</dbReference>
<dbReference type="STRING" id="315423.SAMN04488020_10199"/>
<keyword evidence="1" id="KW-0805">Transcription regulation</keyword>
<dbReference type="SUPFAM" id="SSF46689">
    <property type="entry name" value="Homeodomain-like"/>
    <property type="match status" value="1"/>
</dbReference>
<reference evidence="5 6" key="1">
    <citation type="submission" date="2017-03" db="EMBL/GenBank/DDBJ databases">
        <authorList>
            <person name="Afonso C.L."/>
            <person name="Miller P.J."/>
            <person name="Scott M.A."/>
            <person name="Spackman E."/>
            <person name="Goraichik I."/>
            <person name="Dimitrov K.M."/>
            <person name="Suarez D.L."/>
            <person name="Swayne D.E."/>
        </authorList>
    </citation>
    <scope>NUCLEOTIDE SEQUENCE [LARGE SCALE GENOMIC DNA]</scope>
    <source>
        <strain evidence="5 6">CECT 7066</strain>
    </source>
</reference>
<dbReference type="Gene3D" id="1.10.10.60">
    <property type="entry name" value="Homeodomain-like"/>
    <property type="match status" value="1"/>
</dbReference>
<dbReference type="InterPro" id="IPR037923">
    <property type="entry name" value="HTH-like"/>
</dbReference>
<organism evidence="5 6">
    <name type="scientific">Palleronia marisminoris</name>
    <dbReference type="NCBI Taxonomy" id="315423"/>
    <lineage>
        <taxon>Bacteria</taxon>
        <taxon>Pseudomonadati</taxon>
        <taxon>Pseudomonadota</taxon>
        <taxon>Alphaproteobacteria</taxon>
        <taxon>Rhodobacterales</taxon>
        <taxon>Roseobacteraceae</taxon>
        <taxon>Palleronia</taxon>
    </lineage>
</organism>
<accession>A0A1Y5R8P4</accession>
<dbReference type="InterPro" id="IPR009057">
    <property type="entry name" value="Homeodomain-like_sf"/>
</dbReference>
<evidence type="ECO:0000256" key="3">
    <source>
        <dbReference type="ARBA" id="ARBA00023163"/>
    </source>
</evidence>
<dbReference type="OrthoDB" id="9814125at2"/>
<keyword evidence="2" id="KW-0238">DNA-binding</keyword>
<dbReference type="InterPro" id="IPR018060">
    <property type="entry name" value="HTH_AraC"/>
</dbReference>
<keyword evidence="6" id="KW-1185">Reference proteome</keyword>
<evidence type="ECO:0000256" key="2">
    <source>
        <dbReference type="ARBA" id="ARBA00023125"/>
    </source>
</evidence>
<evidence type="ECO:0000313" key="5">
    <source>
        <dbReference type="EMBL" id="SLN11328.1"/>
    </source>
</evidence>
<sequence>MLDTARPEAGLKIVSLAQIAAGGRWRTEAMRAYAQPMLYWFTRGQGRITAQGVTRSYGPHDAIILPPNTMHGFDTNGSILGHAVFLPATSAEDMPDAPLHLRVREATEQADLTRQIENIRIELDRGEASSQVALGHHVGLLVVWLERIAGEEWDAEAEIDGRSAESLAGAYTALLETHFRGGYTISDYARALGVTPAHLTRCCRRASGRSASDLLLDRLHFEARRLLSETRMPINKVAETLGFRSAAYFSRAFRARTGHTPRDFRRRV</sequence>
<dbReference type="SUPFAM" id="SSF51215">
    <property type="entry name" value="Regulatory protein AraC"/>
    <property type="match status" value="1"/>
</dbReference>
<dbReference type="SMART" id="SM00342">
    <property type="entry name" value="HTH_ARAC"/>
    <property type="match status" value="1"/>
</dbReference>
<dbReference type="PANTHER" id="PTHR43280:SF32">
    <property type="entry name" value="TRANSCRIPTIONAL REGULATORY PROTEIN"/>
    <property type="match status" value="1"/>
</dbReference>
<protein>
    <submittedName>
        <fullName evidence="5">Arabinose operon regulatory protein</fullName>
    </submittedName>
</protein>
<name>A0A1Y5R8P4_9RHOB</name>
<dbReference type="GO" id="GO:0003700">
    <property type="term" value="F:DNA-binding transcription factor activity"/>
    <property type="evidence" value="ECO:0007669"/>
    <property type="project" value="InterPro"/>
</dbReference>